<name>A0A0H2RAA9_9AGAM</name>
<feature type="compositionally biased region" description="Low complexity" evidence="1">
    <location>
        <begin position="500"/>
        <end position="509"/>
    </location>
</feature>
<dbReference type="Proteomes" id="UP000053477">
    <property type="component" value="Unassembled WGS sequence"/>
</dbReference>
<feature type="compositionally biased region" description="Acidic residues" evidence="1">
    <location>
        <begin position="479"/>
        <end position="499"/>
    </location>
</feature>
<evidence type="ECO:0000256" key="1">
    <source>
        <dbReference type="SAM" id="MobiDB-lite"/>
    </source>
</evidence>
<dbReference type="OrthoDB" id="3258555at2759"/>
<evidence type="ECO:0000313" key="3">
    <source>
        <dbReference type="Proteomes" id="UP000053477"/>
    </source>
</evidence>
<keyword evidence="3" id="KW-1185">Reference proteome</keyword>
<accession>A0A0H2RAA9</accession>
<evidence type="ECO:0000313" key="2">
    <source>
        <dbReference type="EMBL" id="KLO08347.1"/>
    </source>
</evidence>
<sequence>MSPMPISKSAEDSEADDLTAGMATCKISPSRGSCFIERLPVEVLLHMLAFVTSEFDPSRQEPSIDIGDCNPWAKDLRTKKVLNRVCRSWHDIATPYLYDRIYLHRIGQLVALVKVLEKSTFGGQRAGYAPLIHHIHGRFLVPPNWEDIYDRYVVRLLELCDSVWTFSWRPVWRYPNIEPVLAQCSWVNIMLLAVLSARQTLGSLRKPTLPLNRSRSQDHMPVPEADFKLTLENLEDLTCEASEPVHIEGLSIIASSFIMPKIRKLKIDAPPNSPLAANLKVSDPQFIYGILETHGAKLSSLTLGFHWMTNGMMKCVSSILDLTPALKELQLSSFAFNAFNPDHVVAGPYPNLQKLKVLSTVWCIATSDRSPNRSAHLENYLVMAADRKALPSLRTVGLLDRVFASVPLDGIIPLPSHQSAYTYLSEWAEKLSKRGITLVDVDDEIIAPTGSGRWIGRFVPSRSLEEDVHSDLDDLSFPSDDEEEEGEGEEGQGVDDELYYESSEYSSWDSEPEDGESDSTPEEEEAYSDVGSTEAMEIFENSLDASDDEDLDVTDSE</sequence>
<feature type="compositionally biased region" description="Acidic residues" evidence="1">
    <location>
        <begin position="510"/>
        <end position="527"/>
    </location>
</feature>
<reference evidence="2 3" key="1">
    <citation type="submission" date="2015-04" db="EMBL/GenBank/DDBJ databases">
        <title>Complete genome sequence of Schizopora paradoxa KUC8140, a cosmopolitan wood degrader in East Asia.</title>
        <authorList>
            <consortium name="DOE Joint Genome Institute"/>
            <person name="Min B."/>
            <person name="Park H."/>
            <person name="Jang Y."/>
            <person name="Kim J.-J."/>
            <person name="Kim K.H."/>
            <person name="Pangilinan J."/>
            <person name="Lipzen A."/>
            <person name="Riley R."/>
            <person name="Grigoriev I.V."/>
            <person name="Spatafora J.W."/>
            <person name="Choi I.-G."/>
        </authorList>
    </citation>
    <scope>NUCLEOTIDE SEQUENCE [LARGE SCALE GENOMIC DNA]</scope>
    <source>
        <strain evidence="2 3">KUC8140</strain>
    </source>
</reference>
<dbReference type="AlphaFoldDB" id="A0A0H2RAA9"/>
<proteinExistence type="predicted"/>
<organism evidence="2 3">
    <name type="scientific">Schizopora paradoxa</name>
    <dbReference type="NCBI Taxonomy" id="27342"/>
    <lineage>
        <taxon>Eukaryota</taxon>
        <taxon>Fungi</taxon>
        <taxon>Dikarya</taxon>
        <taxon>Basidiomycota</taxon>
        <taxon>Agaricomycotina</taxon>
        <taxon>Agaricomycetes</taxon>
        <taxon>Hymenochaetales</taxon>
        <taxon>Schizoporaceae</taxon>
        <taxon>Schizopora</taxon>
    </lineage>
</organism>
<dbReference type="EMBL" id="KQ086095">
    <property type="protein sequence ID" value="KLO08347.1"/>
    <property type="molecule type" value="Genomic_DNA"/>
</dbReference>
<feature type="region of interest" description="Disordered" evidence="1">
    <location>
        <begin position="466"/>
        <end position="557"/>
    </location>
</feature>
<dbReference type="InParanoid" id="A0A0H2RAA9"/>
<gene>
    <name evidence="2" type="ORF">SCHPADRAFT_908696</name>
</gene>
<protein>
    <submittedName>
        <fullName evidence="2">Uncharacterized protein</fullName>
    </submittedName>
</protein>
<feature type="compositionally biased region" description="Acidic residues" evidence="1">
    <location>
        <begin position="545"/>
        <end position="557"/>
    </location>
</feature>